<gene>
    <name evidence="9" type="ORF">TSPGSL018_27372</name>
</gene>
<evidence type="ECO:0000256" key="3">
    <source>
        <dbReference type="ARBA" id="ARBA00022763"/>
    </source>
</evidence>
<name>A0A061RT92_9CHLO</name>
<proteinExistence type="inferred from homology"/>
<keyword evidence="3" id="KW-0227">DNA damage</keyword>
<evidence type="ECO:0000256" key="1">
    <source>
        <dbReference type="ARBA" id="ARBA00004123"/>
    </source>
</evidence>
<comment type="similarity">
    <text evidence="2">Belongs to the EAF1 family.</text>
</comment>
<evidence type="ECO:0000256" key="2">
    <source>
        <dbReference type="ARBA" id="ARBA00008913"/>
    </source>
</evidence>
<feature type="region of interest" description="Disordered" evidence="7">
    <location>
        <begin position="393"/>
        <end position="482"/>
    </location>
</feature>
<dbReference type="GO" id="GO:0003682">
    <property type="term" value="F:chromatin binding"/>
    <property type="evidence" value="ECO:0007669"/>
    <property type="project" value="TreeGrafter"/>
</dbReference>
<evidence type="ECO:0000256" key="5">
    <source>
        <dbReference type="ARBA" id="ARBA00023204"/>
    </source>
</evidence>
<dbReference type="GO" id="GO:0006325">
    <property type="term" value="P:chromatin organization"/>
    <property type="evidence" value="ECO:0007669"/>
    <property type="project" value="UniProtKB-KW"/>
</dbReference>
<keyword evidence="4" id="KW-0156">Chromatin regulator</keyword>
<evidence type="ECO:0000313" key="9">
    <source>
        <dbReference type="EMBL" id="JAC73935.1"/>
    </source>
</evidence>
<evidence type="ECO:0000256" key="6">
    <source>
        <dbReference type="ARBA" id="ARBA00023242"/>
    </source>
</evidence>
<dbReference type="InterPro" id="IPR014012">
    <property type="entry name" value="HSA_dom"/>
</dbReference>
<dbReference type="InterPro" id="IPR009057">
    <property type="entry name" value="Homeodomain-like_sf"/>
</dbReference>
<protein>
    <recommendedName>
        <fullName evidence="8">Myb-like domain-containing protein</fullName>
    </recommendedName>
</protein>
<evidence type="ECO:0000256" key="4">
    <source>
        <dbReference type="ARBA" id="ARBA00022853"/>
    </source>
</evidence>
<dbReference type="GO" id="GO:0006281">
    <property type="term" value="P:DNA repair"/>
    <property type="evidence" value="ECO:0007669"/>
    <property type="project" value="UniProtKB-KW"/>
</dbReference>
<dbReference type="PROSITE" id="PS50090">
    <property type="entry name" value="MYB_LIKE"/>
    <property type="match status" value="1"/>
</dbReference>
<keyword evidence="5" id="KW-0234">DNA repair</keyword>
<sequence>MFFKCQQEMENLNQANKLRHAHETADANGVSKQHKQADAAFARKPDLAKKSSLKPANPPRACAWMDSPRPFTHWDYVLMEMKWMATDFMQERRWRSAAAAHFAGMAAGSDKAFRGAVEDPVGQVAVSSSVTDAECPASAVKDLEGSGTQDAGSMEKPAPKSEQVKPEPVLAHDVSAAPNPGDAERADEQPSALGTSHLPSSDPLTSSGTTPAPNGDLPAVSPEGGTCGGSAMQEIAAIRDSQSKSAEACAEASAPDLPIASSSGRSEWCLTYHLKPAFAKVITDRLQDMDDRRALAHNLRLHEYQLEYEAACASVALAHQVAREAEAAQQDLALEKAALDGDDELGRSKRIKKKRPMLDMDLLDDEQNRKPAGLAAAKPPRTGSYLQGQRLSAAGAGASGVGTPPGSLPRHPSGFKQEGVATPELLQSAEASATKKTDRRRRRADSAAHNESFGSDVMDTDNAARGTKRLPDTEQKAFDRRNSKKIKNLRTTSVSDVHTDGNHNLRRTRRLASLGDTNEWQPEEDKLLCAIVHELGLNWALVTDVFSRATPHQGMHRKLDQCKSRYKTLVTSGPEGSLHAMVSQLWSEKGASREVLTKSMPIPDSVLHRRLSVLSQISLRLVTSIDEDRRNKADANQQRLVTHTSHNTVEMKCAQMHGNKLMSALELSDLVNQERLQSAVSAFPQQMLAPQGAGPPPAGMAPGPSGPAAAISGPPTHGRANPGSLGPGAAMTSQVMPGHHSVAPSVQGMGPGAATVGSPAVHSGAMTGISAGSQPLPPLQGQPPPGGQAGMPMAGNQMLPPASQNPAAFQAALQARQQQQVAQIAQQQQLTPQQQQQLLARLQAQQAMQASQGFSSCMAAPQGQVMGGMPHSSSSQQVMMHPQQNLQMPHHLGGGLQTSSPQVSGSPALGGGMQQPEHLGMQQPSQHMAGMQPPPQPMGMPPQYMQQQPPQQPQQPMMHASLPMGAGQGIVVHGQMAGQVGGVSSSPGIPPGALAMSSQAPNPQPGAAGQ</sequence>
<dbReference type="PANTHER" id="PTHR46459:SF1">
    <property type="entry name" value="E1A-BINDING PROTEIN P400"/>
    <property type="match status" value="1"/>
</dbReference>
<dbReference type="AlphaFoldDB" id="A0A061RT92"/>
<feature type="region of interest" description="Disordered" evidence="7">
    <location>
        <begin position="886"/>
        <end position="957"/>
    </location>
</feature>
<evidence type="ECO:0000259" key="8">
    <source>
        <dbReference type="PROSITE" id="PS50090"/>
    </source>
</evidence>
<dbReference type="Gene3D" id="1.10.10.60">
    <property type="entry name" value="Homeodomain-like"/>
    <property type="match status" value="1"/>
</dbReference>
<dbReference type="SUPFAM" id="SSF46689">
    <property type="entry name" value="Homeodomain-like"/>
    <property type="match status" value="1"/>
</dbReference>
<feature type="domain" description="Myb-like" evidence="8">
    <location>
        <begin position="518"/>
        <end position="570"/>
    </location>
</feature>
<reference evidence="9" key="1">
    <citation type="submission" date="2014-05" db="EMBL/GenBank/DDBJ databases">
        <title>The transcriptome of the halophilic microalga Tetraselmis sp. GSL018 isolated from the Great Salt Lake, Utah.</title>
        <authorList>
            <person name="Jinkerson R.E."/>
            <person name="D'Adamo S."/>
            <person name="Posewitz M.C."/>
        </authorList>
    </citation>
    <scope>NUCLEOTIDE SEQUENCE</scope>
    <source>
        <strain evidence="9">GSL018</strain>
    </source>
</reference>
<comment type="subcellular location">
    <subcellularLocation>
        <location evidence="1">Nucleus</location>
    </subcellularLocation>
</comment>
<keyword evidence="6" id="KW-0539">Nucleus</keyword>
<feature type="region of interest" description="Disordered" evidence="7">
    <location>
        <begin position="142"/>
        <end position="228"/>
    </location>
</feature>
<accession>A0A061RT92</accession>
<feature type="compositionally biased region" description="Pro residues" evidence="7">
    <location>
        <begin position="775"/>
        <end position="786"/>
    </location>
</feature>
<dbReference type="PANTHER" id="PTHR46459">
    <property type="entry name" value="E1A-BINDING PROTEIN P400-RELATED"/>
    <property type="match status" value="1"/>
</dbReference>
<dbReference type="EMBL" id="GBEZ01011894">
    <property type="protein sequence ID" value="JAC73935.1"/>
    <property type="molecule type" value="Transcribed_RNA"/>
</dbReference>
<dbReference type="Pfam" id="PF07529">
    <property type="entry name" value="HSA"/>
    <property type="match status" value="1"/>
</dbReference>
<feature type="compositionally biased region" description="Basic and acidic residues" evidence="7">
    <location>
        <begin position="469"/>
        <end position="481"/>
    </location>
</feature>
<evidence type="ECO:0000256" key="7">
    <source>
        <dbReference type="SAM" id="MobiDB-lite"/>
    </source>
</evidence>
<feature type="region of interest" description="Disordered" evidence="7">
    <location>
        <begin position="687"/>
        <end position="811"/>
    </location>
</feature>
<dbReference type="GO" id="GO:0005634">
    <property type="term" value="C:nucleus"/>
    <property type="evidence" value="ECO:0007669"/>
    <property type="project" value="UniProtKB-SubCell"/>
</dbReference>
<feature type="region of interest" description="Disordered" evidence="7">
    <location>
        <begin position="978"/>
        <end position="1010"/>
    </location>
</feature>
<dbReference type="CDD" id="cd00167">
    <property type="entry name" value="SANT"/>
    <property type="match status" value="1"/>
</dbReference>
<dbReference type="InterPro" id="IPR001005">
    <property type="entry name" value="SANT/Myb"/>
</dbReference>
<dbReference type="GO" id="GO:0035267">
    <property type="term" value="C:NuA4 histone acetyltransferase complex"/>
    <property type="evidence" value="ECO:0007669"/>
    <property type="project" value="UniProtKB-ARBA"/>
</dbReference>
<feature type="compositionally biased region" description="Low complexity" evidence="7">
    <location>
        <begin position="941"/>
        <end position="957"/>
    </location>
</feature>
<organism evidence="9">
    <name type="scientific">Tetraselmis sp. GSL018</name>
    <dbReference type="NCBI Taxonomy" id="582737"/>
    <lineage>
        <taxon>Eukaryota</taxon>
        <taxon>Viridiplantae</taxon>
        <taxon>Chlorophyta</taxon>
        <taxon>core chlorophytes</taxon>
        <taxon>Chlorodendrophyceae</taxon>
        <taxon>Chlorodendrales</taxon>
        <taxon>Chlorodendraceae</taxon>
        <taxon>Tetraselmis</taxon>
    </lineage>
</organism>
<dbReference type="SMART" id="SM00717">
    <property type="entry name" value="SANT"/>
    <property type="match status" value="1"/>
</dbReference>
<feature type="compositionally biased region" description="Polar residues" evidence="7">
    <location>
        <begin position="192"/>
        <end position="212"/>
    </location>
</feature>
<feature type="compositionally biased region" description="Low complexity" evidence="7">
    <location>
        <begin position="700"/>
        <end position="715"/>
    </location>
</feature>